<feature type="compositionally biased region" description="Pro residues" evidence="1">
    <location>
        <begin position="40"/>
        <end position="49"/>
    </location>
</feature>
<dbReference type="AlphaFoldDB" id="A0A0F5FUF3"/>
<name>A0A0F5FUF3_9HYPH</name>
<evidence type="ECO:0000313" key="2">
    <source>
        <dbReference type="EMBL" id="KKB12190.1"/>
    </source>
</evidence>
<evidence type="ECO:0000256" key="1">
    <source>
        <dbReference type="SAM" id="MobiDB-lite"/>
    </source>
</evidence>
<reference evidence="2 3" key="1">
    <citation type="submission" date="2015-03" db="EMBL/GenBank/DDBJ databases">
        <authorList>
            <person name="Hassan Y.I."/>
            <person name="Lepp D."/>
            <person name="Li X.-Z."/>
            <person name="Zhou T."/>
        </authorList>
    </citation>
    <scope>NUCLEOTIDE SEQUENCE [LARGE SCALE GENOMIC DNA]</scope>
    <source>
        <strain evidence="2 3">BD-c194</strain>
    </source>
</reference>
<gene>
    <name evidence="2" type="ORF">VE25_09065</name>
</gene>
<dbReference type="PATRIC" id="fig|443610.3.peg.4391"/>
<keyword evidence="3" id="KW-1185">Reference proteome</keyword>
<dbReference type="Proteomes" id="UP000033632">
    <property type="component" value="Unassembled WGS sequence"/>
</dbReference>
<sequence length="76" mass="8035">MFPTPGPKDSALANRRAKQRLPGPPRPSSILSRPSRSPSRSPPSLPPPSSSSSTPPAPWRMRAGSYGSSAGRWSPT</sequence>
<evidence type="ECO:0000313" key="3">
    <source>
        <dbReference type="Proteomes" id="UP000033632"/>
    </source>
</evidence>
<feature type="compositionally biased region" description="Low complexity" evidence="1">
    <location>
        <begin position="28"/>
        <end position="39"/>
    </location>
</feature>
<feature type="region of interest" description="Disordered" evidence="1">
    <location>
        <begin position="1"/>
        <end position="76"/>
    </location>
</feature>
<dbReference type="EMBL" id="JZEX01000088">
    <property type="protein sequence ID" value="KKB12190.1"/>
    <property type="molecule type" value="Genomic_DNA"/>
</dbReference>
<protein>
    <submittedName>
        <fullName evidence="2">Uncharacterized protein</fullName>
    </submittedName>
</protein>
<proteinExistence type="predicted"/>
<comment type="caution">
    <text evidence="2">The sequence shown here is derived from an EMBL/GenBank/DDBJ whole genome shotgun (WGS) entry which is preliminary data.</text>
</comment>
<organism evidence="2 3">
    <name type="scientific">Devosia geojensis</name>
    <dbReference type="NCBI Taxonomy" id="443610"/>
    <lineage>
        <taxon>Bacteria</taxon>
        <taxon>Pseudomonadati</taxon>
        <taxon>Pseudomonadota</taxon>
        <taxon>Alphaproteobacteria</taxon>
        <taxon>Hyphomicrobiales</taxon>
        <taxon>Devosiaceae</taxon>
        <taxon>Devosia</taxon>
    </lineage>
</organism>
<accession>A0A0F5FUF3</accession>